<evidence type="ECO:0000256" key="1">
    <source>
        <dbReference type="SAM" id="MobiDB-lite"/>
    </source>
</evidence>
<feature type="non-terminal residue" evidence="2">
    <location>
        <position position="1"/>
    </location>
</feature>
<feature type="compositionally biased region" description="Gly residues" evidence="1">
    <location>
        <begin position="1"/>
        <end position="10"/>
    </location>
</feature>
<feature type="region of interest" description="Disordered" evidence="1">
    <location>
        <begin position="1"/>
        <end position="24"/>
    </location>
</feature>
<evidence type="ECO:0000313" key="2">
    <source>
        <dbReference type="EMBL" id="CAA9313495.1"/>
    </source>
</evidence>
<dbReference type="AlphaFoldDB" id="A0A6J4KT59"/>
<organism evidence="2">
    <name type="scientific">uncultured Friedmanniella sp</name>
    <dbReference type="NCBI Taxonomy" id="335381"/>
    <lineage>
        <taxon>Bacteria</taxon>
        <taxon>Bacillati</taxon>
        <taxon>Actinomycetota</taxon>
        <taxon>Actinomycetes</taxon>
        <taxon>Propionibacteriales</taxon>
        <taxon>Nocardioidaceae</taxon>
        <taxon>Friedmanniella</taxon>
        <taxon>environmental samples</taxon>
    </lineage>
</organism>
<feature type="compositionally biased region" description="Basic residues" evidence="1">
    <location>
        <begin position="56"/>
        <end position="65"/>
    </location>
</feature>
<accession>A0A6J4KT59</accession>
<protein>
    <submittedName>
        <fullName evidence="2">Uncharacterized protein</fullName>
    </submittedName>
</protein>
<proteinExistence type="predicted"/>
<sequence length="87" mass="9319">DWCVGTGGQAPGNARRGSSWGPPARVARRLAARLRAGRRLRAGDPRPCPAGPGRVASRRRGRRAGPRGAGRPDGPRRRASPQPRLRL</sequence>
<gene>
    <name evidence="2" type="ORF">AVDCRST_MAG48-2221</name>
</gene>
<name>A0A6J4KT59_9ACTN</name>
<reference evidence="2" key="1">
    <citation type="submission" date="2020-02" db="EMBL/GenBank/DDBJ databases">
        <authorList>
            <person name="Meier V. D."/>
        </authorList>
    </citation>
    <scope>NUCLEOTIDE SEQUENCE</scope>
    <source>
        <strain evidence="2">AVDCRST_MAG48</strain>
    </source>
</reference>
<dbReference type="EMBL" id="CADCTS010000316">
    <property type="protein sequence ID" value="CAA9313495.1"/>
    <property type="molecule type" value="Genomic_DNA"/>
</dbReference>
<feature type="non-terminal residue" evidence="2">
    <location>
        <position position="87"/>
    </location>
</feature>
<feature type="region of interest" description="Disordered" evidence="1">
    <location>
        <begin position="36"/>
        <end position="87"/>
    </location>
</feature>